<protein>
    <submittedName>
        <fullName evidence="1">Uncharacterized protein</fullName>
    </submittedName>
</protein>
<comment type="caution">
    <text evidence="1">The sequence shown here is derived from an EMBL/GenBank/DDBJ whole genome shotgun (WGS) entry which is preliminary data.</text>
</comment>
<dbReference type="Proteomes" id="UP001499942">
    <property type="component" value="Unassembled WGS sequence"/>
</dbReference>
<organism evidence="1 2">
    <name type="scientific">Streptomyces gobitricini</name>
    <dbReference type="NCBI Taxonomy" id="68211"/>
    <lineage>
        <taxon>Bacteria</taxon>
        <taxon>Bacillati</taxon>
        <taxon>Actinomycetota</taxon>
        <taxon>Actinomycetes</taxon>
        <taxon>Kitasatosporales</taxon>
        <taxon>Streptomycetaceae</taxon>
        <taxon>Streptomyces</taxon>
    </lineage>
</organism>
<dbReference type="RefSeq" id="WP_344366980.1">
    <property type="nucleotide sequence ID" value="NZ_BAAASR010000051.1"/>
</dbReference>
<evidence type="ECO:0000313" key="1">
    <source>
        <dbReference type="EMBL" id="GAA2518805.1"/>
    </source>
</evidence>
<proteinExistence type="predicted"/>
<dbReference type="EMBL" id="BAAASR010000051">
    <property type="protein sequence ID" value="GAA2518805.1"/>
    <property type="molecule type" value="Genomic_DNA"/>
</dbReference>
<evidence type="ECO:0000313" key="2">
    <source>
        <dbReference type="Proteomes" id="UP001499942"/>
    </source>
</evidence>
<name>A0ABP6AMG1_9ACTN</name>
<accession>A0ABP6AMG1</accession>
<reference evidence="2" key="1">
    <citation type="journal article" date="2019" name="Int. J. Syst. Evol. Microbiol.">
        <title>The Global Catalogue of Microorganisms (GCM) 10K type strain sequencing project: providing services to taxonomists for standard genome sequencing and annotation.</title>
        <authorList>
            <consortium name="The Broad Institute Genomics Platform"/>
            <consortium name="The Broad Institute Genome Sequencing Center for Infectious Disease"/>
            <person name="Wu L."/>
            <person name="Ma J."/>
        </authorList>
    </citation>
    <scope>NUCLEOTIDE SEQUENCE [LARGE SCALE GENOMIC DNA]</scope>
    <source>
        <strain evidence="2">JCM 5062</strain>
    </source>
</reference>
<keyword evidence="2" id="KW-1185">Reference proteome</keyword>
<sequence length="166" mass="18056">MTDINTAAQTEPDEPGKPPLRQRIAARWDNLQPATKTVVVTALTAAASGALRALVDSRTPAAAPTPQSEVAGETQAGRYDHLGRHVYLHNHGHYYVCRHTPCSKKADWTIPGHDCCGRCTPGRTCRREAQRDYAGPGAFAHKFWDTLMHPGVCATCGEPPEVHPEP</sequence>
<gene>
    <name evidence="1" type="ORF">GCM10010393_59660</name>
</gene>